<dbReference type="PIRSF" id="PIRSF023956">
    <property type="entry name" value="Thiopurine_S-methyltransferase"/>
    <property type="match status" value="1"/>
</dbReference>
<keyword evidence="7 9" id="KW-0808">Transferase</keyword>
<proteinExistence type="inferred from homology"/>
<keyword evidence="5 9" id="KW-0963">Cytoplasm</keyword>
<dbReference type="EC" id="2.1.1.67" evidence="4 9"/>
<keyword evidence="8 9" id="KW-0949">S-adenosyl-L-methionine</keyword>
<name>A0A1I1MYG3_9GAMM</name>
<evidence type="ECO:0000256" key="4">
    <source>
        <dbReference type="ARBA" id="ARBA00011905"/>
    </source>
</evidence>
<dbReference type="InterPro" id="IPR029063">
    <property type="entry name" value="SAM-dependent_MTases_sf"/>
</dbReference>
<dbReference type="NCBIfam" id="NF009732">
    <property type="entry name" value="PRK13255.1"/>
    <property type="match status" value="1"/>
</dbReference>
<feature type="binding site" evidence="9">
    <location>
        <position position="45"/>
    </location>
    <ligand>
        <name>S-adenosyl-L-methionine</name>
        <dbReference type="ChEBI" id="CHEBI:59789"/>
    </ligand>
</feature>
<evidence type="ECO:0000256" key="1">
    <source>
        <dbReference type="ARBA" id="ARBA00000903"/>
    </source>
</evidence>
<organism evidence="10 11">
    <name type="scientific">Pseudoalteromonas denitrificans DSM 6059</name>
    <dbReference type="NCBI Taxonomy" id="1123010"/>
    <lineage>
        <taxon>Bacteria</taxon>
        <taxon>Pseudomonadati</taxon>
        <taxon>Pseudomonadota</taxon>
        <taxon>Gammaproteobacteria</taxon>
        <taxon>Alteromonadales</taxon>
        <taxon>Pseudoalteromonadaceae</taxon>
        <taxon>Pseudoalteromonas</taxon>
    </lineage>
</organism>
<accession>A0A1I1MYG3</accession>
<comment type="subcellular location">
    <subcellularLocation>
        <location evidence="2 9">Cytoplasm</location>
    </subcellularLocation>
</comment>
<evidence type="ECO:0000313" key="11">
    <source>
        <dbReference type="Proteomes" id="UP000198862"/>
    </source>
</evidence>
<dbReference type="FunFam" id="3.40.50.150:FF:000101">
    <property type="entry name" value="Thiopurine S-methyltransferase"/>
    <property type="match status" value="1"/>
</dbReference>
<comment type="similarity">
    <text evidence="3 9">Belongs to the class I-like SAM-binding methyltransferase superfamily. TPMT family.</text>
</comment>
<feature type="binding site" evidence="9">
    <location>
        <position position="66"/>
    </location>
    <ligand>
        <name>S-adenosyl-L-methionine</name>
        <dbReference type="ChEBI" id="CHEBI:59789"/>
    </ligand>
</feature>
<evidence type="ECO:0000256" key="9">
    <source>
        <dbReference type="HAMAP-Rule" id="MF_00812"/>
    </source>
</evidence>
<reference evidence="10 11" key="1">
    <citation type="submission" date="2016-10" db="EMBL/GenBank/DDBJ databases">
        <authorList>
            <person name="de Groot N.N."/>
        </authorList>
    </citation>
    <scope>NUCLEOTIDE SEQUENCE [LARGE SCALE GENOMIC DNA]</scope>
    <source>
        <strain evidence="10 11">DSM 6059</strain>
    </source>
</reference>
<dbReference type="PANTHER" id="PTHR10259:SF11">
    <property type="entry name" value="THIOPURINE S-METHYLTRANSFERASE"/>
    <property type="match status" value="1"/>
</dbReference>
<feature type="binding site" evidence="9">
    <location>
        <position position="10"/>
    </location>
    <ligand>
        <name>S-adenosyl-L-methionine</name>
        <dbReference type="ChEBI" id="CHEBI:59789"/>
    </ligand>
</feature>
<comment type="catalytic activity">
    <reaction evidence="1 9">
        <text>S-adenosyl-L-methionine + a thiopurine = S-adenosyl-L-homocysteine + a thiopurine S-methylether.</text>
        <dbReference type="EC" id="2.1.1.67"/>
    </reaction>
</comment>
<dbReference type="InterPro" id="IPR022474">
    <property type="entry name" value="Thiopur_S-MeTfrase_Se/Te_detox"/>
</dbReference>
<dbReference type="GO" id="GO:0008119">
    <property type="term" value="F:thiopurine S-methyltransferase activity"/>
    <property type="evidence" value="ECO:0007669"/>
    <property type="project" value="UniProtKB-UniRule"/>
</dbReference>
<evidence type="ECO:0000256" key="5">
    <source>
        <dbReference type="ARBA" id="ARBA00022490"/>
    </source>
</evidence>
<dbReference type="GO" id="GO:0005737">
    <property type="term" value="C:cytoplasm"/>
    <property type="evidence" value="ECO:0007669"/>
    <property type="project" value="UniProtKB-SubCell"/>
</dbReference>
<dbReference type="Gene3D" id="3.40.50.150">
    <property type="entry name" value="Vaccinia Virus protein VP39"/>
    <property type="match status" value="1"/>
</dbReference>
<dbReference type="PANTHER" id="PTHR10259">
    <property type="entry name" value="THIOPURINE S-METHYLTRANSFERASE"/>
    <property type="match status" value="1"/>
</dbReference>
<dbReference type="Proteomes" id="UP000198862">
    <property type="component" value="Unassembled WGS sequence"/>
</dbReference>
<dbReference type="HAMAP" id="MF_00812">
    <property type="entry name" value="Thiopur_methtran"/>
    <property type="match status" value="1"/>
</dbReference>
<evidence type="ECO:0000256" key="8">
    <source>
        <dbReference type="ARBA" id="ARBA00022691"/>
    </source>
</evidence>
<evidence type="ECO:0000256" key="7">
    <source>
        <dbReference type="ARBA" id="ARBA00022679"/>
    </source>
</evidence>
<dbReference type="AlphaFoldDB" id="A0A1I1MYG3"/>
<dbReference type="GO" id="GO:0010038">
    <property type="term" value="P:response to metal ion"/>
    <property type="evidence" value="ECO:0007669"/>
    <property type="project" value="InterPro"/>
</dbReference>
<sequence length="214" mass="24342">MKESFWHNKWDKNEIGFHESEVNSLLIKHFKKLNLEKGNRVFIPLCGKTLDIHWLLKSGYKVVGAELSKLAVNQLFKSLGVEPNISIKGKLEHYQAKNIDIFIGNIFNISKEIMGSVDAVYDRAALVALPQETRNEYANHLVDITGKAPQLLICYEYEQNMMQGPPFSICNVGVKQHYAELYNLKFIESKSIIEGFKGKAKVAETAWLLQNTSP</sequence>
<evidence type="ECO:0000256" key="3">
    <source>
        <dbReference type="ARBA" id="ARBA00008145"/>
    </source>
</evidence>
<dbReference type="PROSITE" id="PS51585">
    <property type="entry name" value="SAM_MT_TPMT"/>
    <property type="match status" value="1"/>
</dbReference>
<protein>
    <recommendedName>
        <fullName evidence="4 9">Thiopurine S-methyltransferase</fullName>
        <ecNumber evidence="4 9">2.1.1.67</ecNumber>
    </recommendedName>
    <alternativeName>
        <fullName evidence="9">Thiopurine methyltransferase</fullName>
    </alternativeName>
</protein>
<feature type="binding site" evidence="9">
    <location>
        <position position="123"/>
    </location>
    <ligand>
        <name>S-adenosyl-L-methionine</name>
        <dbReference type="ChEBI" id="CHEBI:59789"/>
    </ligand>
</feature>
<dbReference type="GO" id="GO:0032259">
    <property type="term" value="P:methylation"/>
    <property type="evidence" value="ECO:0007669"/>
    <property type="project" value="UniProtKB-KW"/>
</dbReference>
<keyword evidence="11" id="KW-1185">Reference proteome</keyword>
<dbReference type="Pfam" id="PF05724">
    <property type="entry name" value="TPMT"/>
    <property type="match status" value="1"/>
</dbReference>
<dbReference type="InterPro" id="IPR025835">
    <property type="entry name" value="Thiopurine_S-MeTrfase"/>
</dbReference>
<dbReference type="NCBIfam" id="TIGR03840">
    <property type="entry name" value="TMPT_Se_Te"/>
    <property type="match status" value="1"/>
</dbReference>
<evidence type="ECO:0000256" key="6">
    <source>
        <dbReference type="ARBA" id="ARBA00022603"/>
    </source>
</evidence>
<dbReference type="EMBL" id="FOLO01000022">
    <property type="protein sequence ID" value="SFC90409.1"/>
    <property type="molecule type" value="Genomic_DNA"/>
</dbReference>
<dbReference type="SUPFAM" id="SSF53335">
    <property type="entry name" value="S-adenosyl-L-methionine-dependent methyltransferases"/>
    <property type="match status" value="1"/>
</dbReference>
<dbReference type="OrthoDB" id="9778208at2"/>
<keyword evidence="6 9" id="KW-0489">Methyltransferase</keyword>
<dbReference type="RefSeq" id="WP_091985263.1">
    <property type="nucleotide sequence ID" value="NZ_FOLO01000022.1"/>
</dbReference>
<gene>
    <name evidence="9" type="primary">tpm</name>
    <name evidence="10" type="ORF">SAMN02745724_02881</name>
</gene>
<dbReference type="InterPro" id="IPR008854">
    <property type="entry name" value="TPMT"/>
</dbReference>
<dbReference type="STRING" id="1123010.SAMN02745724_02881"/>
<evidence type="ECO:0000313" key="10">
    <source>
        <dbReference type="EMBL" id="SFC90409.1"/>
    </source>
</evidence>
<evidence type="ECO:0000256" key="2">
    <source>
        <dbReference type="ARBA" id="ARBA00004496"/>
    </source>
</evidence>